<dbReference type="PaxDb" id="7955-ENSDARP00000112744"/>
<dbReference type="eggNOG" id="ENOG502QQYK">
    <property type="taxonomic scope" value="Eukaryota"/>
</dbReference>
<feature type="domain" description="DNA/RNA non-specific endonuclease/pyrophosphatase/phosphodiesterase" evidence="3">
    <location>
        <begin position="63"/>
        <end position="259"/>
    </location>
</feature>
<dbReference type="OrthoDB" id="69221at2759"/>
<reference evidence="4" key="2">
    <citation type="submission" date="2012-02" db="UniProtKB">
        <authorList>
            <consortium name="Ensembl"/>
        </authorList>
    </citation>
    <scope>IDENTIFICATION</scope>
    <source>
        <strain evidence="4">Tuebingen</strain>
    </source>
</reference>
<dbReference type="EMBL" id="AL928975">
    <property type="status" value="NOT_ANNOTATED_CDS"/>
    <property type="molecule type" value="Genomic_DNA"/>
</dbReference>
<sequence>MRLFVVSVLLVFSFPLIVTKLVDSFSKCGQFFLEAQPPVIPDILKDSVSQDNNRYKLICQGKDKAYFATLYDTTKKIPVFSAYNYIKTDVKTKRKKTFVIDTELQDAQAKNEDYRQSNKIEMSRGHLFPKSYAVDQEAAYATFTLTNVVPQQKKFNNGEWSKKENEFKSSMDTDCLSNNGRPEAFVVTGAIPSEKTLLNDKVNIPTHMYMAFCCYNKNTKKWVTKAYCATNEENSRAVLPGETLAALQAFLNIKLFPDKCK</sequence>
<feature type="chain" id="PRO_5043058166" evidence="1 6">
    <location>
        <begin position="20"/>
        <end position="261"/>
    </location>
</feature>
<dbReference type="SMART" id="SM00477">
    <property type="entry name" value="NUC"/>
    <property type="match status" value="1"/>
</dbReference>
<dbReference type="PANTHER" id="PTHR21472">
    <property type="entry name" value="ENDONUCLEASE DOMAIN-CONTAINING 1 PROTEIN ENDOD1"/>
    <property type="match status" value="1"/>
</dbReference>
<evidence type="ECO:0000256" key="1">
    <source>
        <dbReference type="SAM" id="SignalP"/>
    </source>
</evidence>
<dbReference type="InterPro" id="IPR020821">
    <property type="entry name" value="ENPP1-3/EXOG-like_nuc-like"/>
</dbReference>
<dbReference type="InterPro" id="IPR044929">
    <property type="entry name" value="DNA/RNA_non-sp_Endonuclease_sf"/>
</dbReference>
<evidence type="ECO:0000259" key="2">
    <source>
        <dbReference type="SMART" id="SM00477"/>
    </source>
</evidence>
<reference evidence="6" key="4">
    <citation type="submission" date="2025-04" db="UniProtKB">
        <authorList>
            <consortium name="RefSeq"/>
        </authorList>
    </citation>
    <scope>IDENTIFICATION</scope>
    <source>
        <strain evidence="6">Tuebingen</strain>
    </source>
</reference>
<dbReference type="GO" id="GO:0016787">
    <property type="term" value="F:hydrolase activity"/>
    <property type="evidence" value="ECO:0007669"/>
    <property type="project" value="InterPro"/>
</dbReference>
<keyword evidence="1 6" id="KW-0732">Signal</keyword>
<dbReference type="InterPro" id="IPR044925">
    <property type="entry name" value="His-Me_finger_sf"/>
</dbReference>
<gene>
    <name evidence="6" type="primary">si:ch211-133n4.8</name>
    <name evidence="4 6 7" type="ORF">zgc:158445</name>
</gene>
<dbReference type="Bgee" id="ENSDARG00000071223">
    <property type="expression patterns" value="Expressed in bone element and 9 other cell types or tissues"/>
</dbReference>
<dbReference type="ZFIN" id="ZDB-GENE-061215-78">
    <property type="gene designation" value="zgc:158445"/>
</dbReference>
<evidence type="ECO:0000313" key="6">
    <source>
        <dbReference type="RefSeq" id="NP_001073540.2"/>
    </source>
</evidence>
<dbReference type="InParanoid" id="F6PBY5"/>
<dbReference type="SUPFAM" id="SSF54060">
    <property type="entry name" value="His-Me finger endonucleases"/>
    <property type="match status" value="1"/>
</dbReference>
<evidence type="ECO:0000313" key="5">
    <source>
        <dbReference type="Proteomes" id="UP000000437"/>
    </source>
</evidence>
<dbReference type="STRING" id="7955.ENSDARP00000112744"/>
<dbReference type="AGR" id="ZFIN:ZDB-GENE-061215-78"/>
<dbReference type="GeneTree" id="ENSGT01030000234592"/>
<name>F6PBY5_DANRE</name>
<dbReference type="Gene3D" id="3.40.570.10">
    <property type="entry name" value="Extracellular Endonuclease, subunit A"/>
    <property type="match status" value="1"/>
</dbReference>
<dbReference type="PANTHER" id="PTHR21472:SF15">
    <property type="entry name" value="ENDONUCLEASE DOMAIN-CONTAINING 1 PROTEIN-RELATED"/>
    <property type="match status" value="1"/>
</dbReference>
<dbReference type="AlphaFoldDB" id="F6PBY5"/>
<keyword evidence="5" id="KW-1185">Reference proteome</keyword>
<reference evidence="6" key="1">
    <citation type="journal article" date="2002" name="Proc. Natl. Acad. Sci. U.S.A.">
        <title>Generation and initial analysis of more than 15,000 full-length human and mouse cDNA sequences.</title>
        <authorList>
            <consortium name="Mammalian Gene Collection Program Team"/>
            <person name="Strausberg R.L."/>
            <person name="Feingold E.A."/>
            <person name="Grouse L.H."/>
            <person name="Derge J.G."/>
            <person name="Klausner R.D."/>
            <person name="Collins F.S."/>
            <person name="Wagner L."/>
            <person name="Shenmen C.M."/>
            <person name="Schuler G.D."/>
            <person name="Altschul S.F."/>
            <person name="Zeeberg B."/>
            <person name="Buetow K.H."/>
            <person name="Schaefer C.F."/>
            <person name="Bhat N.K."/>
            <person name="Hopkins R.F."/>
            <person name="Jordan H."/>
            <person name="Moore T."/>
            <person name="Max S.I."/>
            <person name="Wang J."/>
            <person name="Hsieh F."/>
            <person name="Diatchenko L."/>
            <person name="Marusina K."/>
            <person name="Farmer A.A."/>
            <person name="Rubin G.M."/>
            <person name="Hong L."/>
            <person name="Stapleton M."/>
            <person name="Soares M.B."/>
            <person name="Bonaldo M.F."/>
            <person name="Casavant T.L."/>
            <person name="Scheetz T.E."/>
            <person name="Brownstein M.J."/>
            <person name="Usdin T.B."/>
            <person name="Toshiyuki S."/>
            <person name="Carninci P."/>
            <person name="Prange C."/>
            <person name="Raha S.S."/>
            <person name="Loquellano N.A."/>
            <person name="Peters G.J."/>
            <person name="Abramson R.D."/>
            <person name="Mullahy S.J."/>
            <person name="Bosak S.A."/>
            <person name="McEwan P.J."/>
            <person name="McKernan K.J."/>
            <person name="Malek J.A."/>
            <person name="Gunaratne P.H."/>
            <person name="Richards S."/>
            <person name="Worley K.C."/>
            <person name="Hale S."/>
            <person name="Garcia A.M."/>
            <person name="Gay L.J."/>
            <person name="Hulyk S.W."/>
            <person name="Villalon D.K."/>
            <person name="Muzny D.M."/>
            <person name="Sodergren E.J."/>
            <person name="Lu X."/>
            <person name="Gibbs R.A."/>
            <person name="Fahey J."/>
            <person name="Helton E."/>
            <person name="Ketteman M."/>
            <person name="Madan A."/>
            <person name="Rodrigues S."/>
            <person name="Sanchez A."/>
            <person name="Whiting M."/>
            <person name="Madan A."/>
            <person name="Young A.C."/>
            <person name="Shevchenko Y."/>
            <person name="Bouffard G.G."/>
            <person name="Blakesley R.W."/>
            <person name="Touchman J.W."/>
            <person name="Green E.D."/>
            <person name="Dickson M.C."/>
            <person name="Rodriguez A.C."/>
            <person name="Grimwood J."/>
            <person name="Schmutz J."/>
            <person name="Myers R.M."/>
            <person name="Butterfield Y.S."/>
            <person name="Krzywinski M.I."/>
            <person name="Skalska U."/>
            <person name="Smailus D.E."/>
            <person name="Schnerch A."/>
            <person name="Schein J.E."/>
            <person name="Jones S.J."/>
            <person name="Marra M.A."/>
        </authorList>
    </citation>
    <scope>NUCLEOTIDE SEQUENCE</scope>
    <source>
        <strain evidence="6">Tuebingen</strain>
    </source>
</reference>
<reference evidence="4 5" key="3">
    <citation type="journal article" date="2013" name="Nature">
        <title>The zebrafish reference genome sequence and its relationship to the human genome.</title>
        <authorList>
            <consortium name="Genome Reference Consortium Zebrafish"/>
            <person name="Howe K."/>
            <person name="Clark M.D."/>
            <person name="Torroja C.F."/>
            <person name="Torrance J."/>
            <person name="Berthelot C."/>
            <person name="Muffato M."/>
            <person name="Collins J.E."/>
            <person name="Humphray S."/>
            <person name="McLaren K."/>
            <person name="Matthews L."/>
            <person name="McLaren S."/>
            <person name="Sealy I."/>
            <person name="Caccamo M."/>
            <person name="Churcher C."/>
            <person name="Scott C."/>
            <person name="Barrett J.C."/>
            <person name="Koch R."/>
            <person name="Rauch G.J."/>
            <person name="White S."/>
            <person name="Chow W."/>
            <person name="Kilian B."/>
            <person name="Quintais L.T."/>
            <person name="Guerra-Assuncao J.A."/>
            <person name="Zhou Y."/>
            <person name="Gu Y."/>
            <person name="Yen J."/>
            <person name="Vogel J.H."/>
            <person name="Eyre T."/>
            <person name="Redmond S."/>
            <person name="Banerjee R."/>
            <person name="Chi J."/>
            <person name="Fu B."/>
            <person name="Langley E."/>
            <person name="Maguire S.F."/>
            <person name="Laird G.K."/>
            <person name="Lloyd D."/>
            <person name="Kenyon E."/>
            <person name="Donaldson S."/>
            <person name="Sehra H."/>
            <person name="Almeida-King J."/>
            <person name="Loveland J."/>
            <person name="Trevanion S."/>
            <person name="Jones M."/>
            <person name="Quail M."/>
            <person name="Willey D."/>
            <person name="Hunt A."/>
            <person name="Burton J."/>
            <person name="Sims S."/>
            <person name="McLay K."/>
            <person name="Plumb B."/>
            <person name="Davis J."/>
            <person name="Clee C."/>
            <person name="Oliver K."/>
            <person name="Clark R."/>
            <person name="Riddle C."/>
            <person name="Elliot D."/>
            <person name="Eliott D."/>
            <person name="Threadgold G."/>
            <person name="Harden G."/>
            <person name="Ware D."/>
            <person name="Begum S."/>
            <person name="Mortimore B."/>
            <person name="Mortimer B."/>
            <person name="Kerry G."/>
            <person name="Heath P."/>
            <person name="Phillimore B."/>
            <person name="Tracey A."/>
            <person name="Corby N."/>
            <person name="Dunn M."/>
            <person name="Johnson C."/>
            <person name="Wood J."/>
            <person name="Clark S."/>
            <person name="Pelan S."/>
            <person name="Griffiths G."/>
            <person name="Smith M."/>
            <person name="Glithero R."/>
            <person name="Howden P."/>
            <person name="Barker N."/>
            <person name="Lloyd C."/>
            <person name="Stevens C."/>
            <person name="Harley J."/>
            <person name="Holt K."/>
            <person name="Panagiotidis G."/>
            <person name="Lovell J."/>
            <person name="Beasley H."/>
            <person name="Henderson C."/>
            <person name="Gordon D."/>
            <person name="Auger K."/>
            <person name="Wright D."/>
            <person name="Collins J."/>
            <person name="Raisen C."/>
            <person name="Dyer L."/>
            <person name="Leung K."/>
            <person name="Robertson L."/>
            <person name="Ambridge K."/>
            <person name="Leongamornlert D."/>
            <person name="McGuire S."/>
            <person name="Gilderthorp R."/>
            <person name="Griffiths C."/>
            <person name="Manthravadi D."/>
            <person name="Nichol S."/>
            <person name="Barker G."/>
            <person name="Whitehead S."/>
            <person name="Kay M."/>
            <person name="Brown J."/>
            <person name="Murnane C."/>
            <person name="Gray E."/>
            <person name="Humphries M."/>
            <person name="Sycamore N."/>
            <person name="Barker D."/>
            <person name="Saunders D."/>
            <person name="Wallis J."/>
            <person name="Babbage A."/>
            <person name="Hammond S."/>
            <person name="Mashreghi-Mohammadi M."/>
            <person name="Barr L."/>
            <person name="Martin S."/>
            <person name="Wray P."/>
            <person name="Ellington A."/>
            <person name="Matthews N."/>
            <person name="Ellwood M."/>
            <person name="Woodmansey R."/>
            <person name="Clark G."/>
            <person name="Cooper J."/>
            <person name="Cooper J."/>
            <person name="Tromans A."/>
            <person name="Grafham D."/>
            <person name="Skuce C."/>
            <person name="Pandian R."/>
            <person name="Andrews R."/>
            <person name="Harrison E."/>
            <person name="Kimberley A."/>
            <person name="Garnett J."/>
            <person name="Fosker N."/>
            <person name="Hall R."/>
            <person name="Garner P."/>
            <person name="Kelly D."/>
            <person name="Bird C."/>
            <person name="Palmer S."/>
            <person name="Gehring I."/>
            <person name="Berger A."/>
            <person name="Dooley C.M."/>
            <person name="Ersan-Urun Z."/>
            <person name="Eser C."/>
            <person name="Geiger H."/>
            <person name="Geisler M."/>
            <person name="Karotki L."/>
            <person name="Kirn A."/>
            <person name="Konantz J."/>
            <person name="Konantz M."/>
            <person name="Oberlander M."/>
            <person name="Rudolph-Geiger S."/>
            <person name="Teucke M."/>
            <person name="Lanz C."/>
            <person name="Raddatz G."/>
            <person name="Osoegawa K."/>
            <person name="Zhu B."/>
            <person name="Rapp A."/>
            <person name="Widaa S."/>
            <person name="Langford C."/>
            <person name="Yang F."/>
            <person name="Schuster S.C."/>
            <person name="Carter N.P."/>
            <person name="Harrow J."/>
            <person name="Ning Z."/>
            <person name="Herrero J."/>
            <person name="Searle S.M."/>
            <person name="Enright A."/>
            <person name="Geisler R."/>
            <person name="Plasterk R.H."/>
            <person name="Lee C."/>
            <person name="Westerfield M."/>
            <person name="de Jong P.J."/>
            <person name="Zon L.I."/>
            <person name="Postlethwait J.H."/>
            <person name="Nusslein-Volhard C."/>
            <person name="Hubbard T.J."/>
            <person name="Roest Crollius H."/>
            <person name="Rogers J."/>
            <person name="Stemple D.L."/>
        </authorList>
    </citation>
    <scope>NUCLEOTIDE SEQUENCE [LARGE SCALE GENOMIC DNA]</scope>
    <source>
        <strain evidence="4 5">Tuebingen</strain>
    </source>
</reference>
<evidence type="ECO:0000313" key="4">
    <source>
        <dbReference type="Ensembl" id="ENSDARP00000112744"/>
    </source>
</evidence>
<dbReference type="Ensembl" id="ENSDART00000142222.3">
    <property type="protein sequence ID" value="ENSDARP00000112744.2"/>
    <property type="gene ID" value="ENSDARG00000071223.8"/>
</dbReference>
<dbReference type="OMA" id="FPNSHAH"/>
<dbReference type="GO" id="GO:0003676">
    <property type="term" value="F:nucleic acid binding"/>
    <property type="evidence" value="ECO:0007669"/>
    <property type="project" value="InterPro"/>
</dbReference>
<dbReference type="Pfam" id="PF01223">
    <property type="entry name" value="Endonuclease_NS"/>
    <property type="match status" value="1"/>
</dbReference>
<dbReference type="GO" id="GO:0046872">
    <property type="term" value="F:metal ion binding"/>
    <property type="evidence" value="ECO:0007669"/>
    <property type="project" value="InterPro"/>
</dbReference>
<accession>F6PBY5</accession>
<dbReference type="SMART" id="SM00892">
    <property type="entry name" value="Endonuclease_NS"/>
    <property type="match status" value="1"/>
</dbReference>
<feature type="signal peptide" evidence="1">
    <location>
        <begin position="1"/>
        <end position="19"/>
    </location>
</feature>
<protein>
    <submittedName>
        <fullName evidence="6">Uncharacterized protein LOC798069 precursor</fullName>
    </submittedName>
    <submittedName>
        <fullName evidence="4">Zgc:158445</fullName>
    </submittedName>
</protein>
<organism evidence="4">
    <name type="scientific">Danio rerio</name>
    <name type="common">Zebrafish</name>
    <name type="synonym">Brachydanio rerio</name>
    <dbReference type="NCBI Taxonomy" id="7955"/>
    <lineage>
        <taxon>Eukaryota</taxon>
        <taxon>Metazoa</taxon>
        <taxon>Chordata</taxon>
        <taxon>Craniata</taxon>
        <taxon>Vertebrata</taxon>
        <taxon>Euteleostomi</taxon>
        <taxon>Actinopterygii</taxon>
        <taxon>Neopterygii</taxon>
        <taxon>Teleostei</taxon>
        <taxon>Ostariophysi</taxon>
        <taxon>Cypriniformes</taxon>
        <taxon>Danionidae</taxon>
        <taxon>Danioninae</taxon>
        <taxon>Danio</taxon>
    </lineage>
</organism>
<dbReference type="SMR" id="F6PBY5"/>
<evidence type="ECO:0000259" key="3">
    <source>
        <dbReference type="SMART" id="SM00892"/>
    </source>
</evidence>
<dbReference type="RefSeq" id="NP_001073540.2">
    <property type="nucleotide sequence ID" value="NM_001080071.2"/>
</dbReference>
<proteinExistence type="predicted"/>
<dbReference type="InterPro" id="IPR039015">
    <property type="entry name" value="ENDOD1"/>
</dbReference>
<dbReference type="InterPro" id="IPR001604">
    <property type="entry name" value="Endo_G_ENPP1-like_dom"/>
</dbReference>
<dbReference type="KEGG" id="dre:798069"/>
<evidence type="ECO:0000313" key="7">
    <source>
        <dbReference type="ZFIN" id="ZDB-GENE-061215-78"/>
    </source>
</evidence>
<feature type="domain" description="ENPP1-3/EXOG-like endonuclease/phosphodiesterase" evidence="2">
    <location>
        <begin position="64"/>
        <end position="256"/>
    </location>
</feature>
<dbReference type="Proteomes" id="UP000000437">
    <property type="component" value="Chromosome 19"/>
</dbReference>